<keyword evidence="2" id="KW-1185">Reference proteome</keyword>
<name>A0A419W4R3_9BACT</name>
<dbReference type="OrthoDB" id="2966983at2"/>
<dbReference type="RefSeq" id="WP_120271839.1">
    <property type="nucleotide sequence ID" value="NZ_RAPN01000001.1"/>
</dbReference>
<protein>
    <submittedName>
        <fullName evidence="1">Uncharacterized protein</fullName>
    </submittedName>
</protein>
<dbReference type="Proteomes" id="UP000283387">
    <property type="component" value="Unassembled WGS sequence"/>
</dbReference>
<dbReference type="EMBL" id="RAPN01000001">
    <property type="protein sequence ID" value="RKD90432.1"/>
    <property type="molecule type" value="Genomic_DNA"/>
</dbReference>
<reference evidence="1 2" key="1">
    <citation type="submission" date="2018-09" db="EMBL/GenBank/DDBJ databases">
        <title>Genomic Encyclopedia of Archaeal and Bacterial Type Strains, Phase II (KMG-II): from individual species to whole genera.</title>
        <authorList>
            <person name="Goeker M."/>
        </authorList>
    </citation>
    <scope>NUCLEOTIDE SEQUENCE [LARGE SCALE GENOMIC DNA]</scope>
    <source>
        <strain evidence="1 2">DSM 27148</strain>
    </source>
</reference>
<dbReference type="AlphaFoldDB" id="A0A419W4R3"/>
<organism evidence="1 2">
    <name type="scientific">Mangrovibacterium diazotrophicum</name>
    <dbReference type="NCBI Taxonomy" id="1261403"/>
    <lineage>
        <taxon>Bacteria</taxon>
        <taxon>Pseudomonadati</taxon>
        <taxon>Bacteroidota</taxon>
        <taxon>Bacteroidia</taxon>
        <taxon>Marinilabiliales</taxon>
        <taxon>Prolixibacteraceae</taxon>
        <taxon>Mangrovibacterium</taxon>
    </lineage>
</organism>
<sequence>MRTNTRYHNLDFVTDTLCYKQIGSSTLFVRDGNYLLSPSVSEGQNGAYWIDIRQANLEQISDRNNCDLLIRIVPDLFCLCKLSHINKLLSPTLMDNRPNSGHVWGIKLDIKQFKKTVDIRSNRNREIFVTVPLLTKEELLRMT</sequence>
<proteinExistence type="predicted"/>
<evidence type="ECO:0000313" key="1">
    <source>
        <dbReference type="EMBL" id="RKD90432.1"/>
    </source>
</evidence>
<accession>A0A419W4R3</accession>
<evidence type="ECO:0000313" key="2">
    <source>
        <dbReference type="Proteomes" id="UP000283387"/>
    </source>
</evidence>
<gene>
    <name evidence="1" type="ORF">BC643_0771</name>
</gene>
<comment type="caution">
    <text evidence="1">The sequence shown here is derived from an EMBL/GenBank/DDBJ whole genome shotgun (WGS) entry which is preliminary data.</text>
</comment>